<dbReference type="PANTHER" id="PTHR36922">
    <property type="entry name" value="BLL2446 PROTEIN"/>
    <property type="match status" value="1"/>
</dbReference>
<protein>
    <submittedName>
        <fullName evidence="1">DUF1993 family protein</fullName>
    </submittedName>
</protein>
<dbReference type="EMBL" id="WTYD01000001">
    <property type="protein sequence ID" value="MXO52691.1"/>
    <property type="molecule type" value="Genomic_DNA"/>
</dbReference>
<dbReference type="Gene3D" id="1.20.120.450">
    <property type="entry name" value="dinb family like domain"/>
    <property type="match status" value="1"/>
</dbReference>
<reference evidence="1 2" key="1">
    <citation type="submission" date="2019-12" db="EMBL/GenBank/DDBJ databases">
        <title>Genomic-based taxomic classification of the family Erythrobacteraceae.</title>
        <authorList>
            <person name="Xu L."/>
        </authorList>
    </citation>
    <scope>NUCLEOTIDE SEQUENCE [LARGE SCALE GENOMIC DNA]</scope>
    <source>
        <strain evidence="1 2">JCM 17468</strain>
    </source>
</reference>
<dbReference type="Pfam" id="PF09351">
    <property type="entry name" value="DUF1993"/>
    <property type="match status" value="1"/>
</dbReference>
<dbReference type="AlphaFoldDB" id="A0A844Y3X1"/>
<proteinExistence type="predicted"/>
<evidence type="ECO:0000313" key="2">
    <source>
        <dbReference type="Proteomes" id="UP000430272"/>
    </source>
</evidence>
<dbReference type="InterPro" id="IPR034660">
    <property type="entry name" value="DinB/YfiT-like"/>
</dbReference>
<accession>A0A844Y3X1</accession>
<dbReference type="OrthoDB" id="338237at2"/>
<organism evidence="1 2">
    <name type="scientific">Qipengyuania pelagi</name>
    <dbReference type="NCBI Taxonomy" id="994320"/>
    <lineage>
        <taxon>Bacteria</taxon>
        <taxon>Pseudomonadati</taxon>
        <taxon>Pseudomonadota</taxon>
        <taxon>Alphaproteobacteria</taxon>
        <taxon>Sphingomonadales</taxon>
        <taxon>Erythrobacteraceae</taxon>
        <taxon>Qipengyuania</taxon>
    </lineage>
</organism>
<dbReference type="InterPro" id="IPR018531">
    <property type="entry name" value="DUF1993"/>
</dbReference>
<dbReference type="PANTHER" id="PTHR36922:SF1">
    <property type="entry name" value="DUF1993 DOMAIN-CONTAINING PROTEIN"/>
    <property type="match status" value="1"/>
</dbReference>
<dbReference type="SUPFAM" id="SSF109854">
    <property type="entry name" value="DinB/YfiT-like putative metalloenzymes"/>
    <property type="match status" value="1"/>
</dbReference>
<sequence>MPISLHAAFVPSALQIIGSTRRLCDTAESWCGEQDRDAQTVLNARIYEDMLPFAYQVKSVAVHTRGAVAALQEGRFSPDMAPPPDSFDGLRAALDEAKAALEGTDESALEDVIGKEVRFEFGKLSLPFDAEEFLLSFSQPNYSFHAATAYDILRMLGIKIGKTDFLGRLRMRR</sequence>
<dbReference type="Proteomes" id="UP000430272">
    <property type="component" value="Unassembled WGS sequence"/>
</dbReference>
<gene>
    <name evidence="1" type="ORF">GRI47_01555</name>
</gene>
<comment type="caution">
    <text evidence="1">The sequence shown here is derived from an EMBL/GenBank/DDBJ whole genome shotgun (WGS) entry which is preliminary data.</text>
</comment>
<keyword evidence="2" id="KW-1185">Reference proteome</keyword>
<name>A0A844Y3X1_9SPHN</name>
<dbReference type="RefSeq" id="WP_160659643.1">
    <property type="nucleotide sequence ID" value="NZ_BAABDV010000001.1"/>
</dbReference>
<evidence type="ECO:0000313" key="1">
    <source>
        <dbReference type="EMBL" id="MXO52691.1"/>
    </source>
</evidence>